<dbReference type="AlphaFoldDB" id="A0A7D5Z047"/>
<accession>A0A7D5Z047</accession>
<dbReference type="RefSeq" id="XP_014549839.1">
    <property type="nucleotide sequence ID" value="XM_014694353.1"/>
</dbReference>
<feature type="region of interest" description="Disordered" evidence="1">
    <location>
        <begin position="1"/>
        <end position="20"/>
    </location>
</feature>
<proteinExistence type="predicted"/>
<dbReference type="EMBL" id="CP058932">
    <property type="protein sequence ID" value="QLI65126.1"/>
    <property type="molecule type" value="Genomic_DNA"/>
</dbReference>
<dbReference type="GeneID" id="26239283"/>
<dbReference type="Proteomes" id="UP000510686">
    <property type="component" value="Chromosome 1"/>
</dbReference>
<evidence type="ECO:0000256" key="1">
    <source>
        <dbReference type="SAM" id="MobiDB-lite"/>
    </source>
</evidence>
<evidence type="ECO:0000313" key="3">
    <source>
        <dbReference type="Proteomes" id="UP000510686"/>
    </source>
</evidence>
<name>A0A7D5Z047_9HYPO</name>
<feature type="compositionally biased region" description="Basic and acidic residues" evidence="1">
    <location>
        <begin position="1"/>
        <end position="12"/>
    </location>
</feature>
<reference evidence="2 3" key="1">
    <citation type="submission" date="2020-07" db="EMBL/GenBank/DDBJ databases">
        <title>Telomere length de novo assembly of all 7 chromosomes of the fungus, Metarhizium brunneum, using a novel assembly pipeline.</title>
        <authorList>
            <person name="Saud z."/>
            <person name="Kortsinoglou A."/>
            <person name="Kouvelis V.N."/>
            <person name="Butt T.M."/>
        </authorList>
    </citation>
    <scope>NUCLEOTIDE SEQUENCE [LARGE SCALE GENOMIC DNA]</scope>
    <source>
        <strain evidence="2 3">4556</strain>
    </source>
</reference>
<organism evidence="2 3">
    <name type="scientific">Metarhizium brunneum</name>
    <dbReference type="NCBI Taxonomy" id="500148"/>
    <lineage>
        <taxon>Eukaryota</taxon>
        <taxon>Fungi</taxon>
        <taxon>Dikarya</taxon>
        <taxon>Ascomycota</taxon>
        <taxon>Pezizomycotina</taxon>
        <taxon>Sordariomycetes</taxon>
        <taxon>Hypocreomycetidae</taxon>
        <taxon>Hypocreales</taxon>
        <taxon>Clavicipitaceae</taxon>
        <taxon>Metarhizium</taxon>
    </lineage>
</organism>
<sequence length="171" mass="19135">MTRDYAVDDRLSTRSRHPASRHEWLQHATSIAAVPGPRIHFQYQKAVRLPAPPNGPMGPMGLKAWPSEFCRPDDPCLLMGPCSWKNIVNAGQYAELGDVECRGASWLVVGVSHQHRLHRPHRPHRPHHLLHATTLLEWTRSLQRPDKLGAKQGTAHGAPSPRSALVVFTPE</sequence>
<keyword evidence="3" id="KW-1185">Reference proteome</keyword>
<gene>
    <name evidence="2" type="ORF">G6M90_00g006690</name>
</gene>
<evidence type="ECO:0000313" key="2">
    <source>
        <dbReference type="EMBL" id="QLI65126.1"/>
    </source>
</evidence>
<protein>
    <submittedName>
        <fullName evidence="2">Uncharacterized protein</fullName>
    </submittedName>
</protein>
<dbReference type="KEGG" id="mbrn:26239283"/>